<dbReference type="Proteomes" id="UP000193834">
    <property type="component" value="Unassembled WGS sequence"/>
</dbReference>
<dbReference type="EMBL" id="FXAZ01000006">
    <property type="protein sequence ID" value="SMG55748.1"/>
    <property type="molecule type" value="Genomic_DNA"/>
</dbReference>
<evidence type="ECO:0000313" key="2">
    <source>
        <dbReference type="EMBL" id="SMG55748.1"/>
    </source>
</evidence>
<dbReference type="AlphaFoldDB" id="A0A1X7LPF0"/>
<dbReference type="RefSeq" id="WP_244903488.1">
    <property type="nucleotide sequence ID" value="NZ_FXAZ01000006.1"/>
</dbReference>
<name>A0A1X7LPF0_9BACL</name>
<keyword evidence="1" id="KW-0812">Transmembrane</keyword>
<sequence length="280" mass="31631">MWTTLGIIAVIVLGAAVFFQLPYSKTRHEFERTVQAQMDRSSISQDQFAAEDIEALPAPVRRFFHYSGYLGQPKMSYMKAAFKKVDFILSPDKPAISIDYTQFNFVQEPVRLAFIDTAMYGIPFQGLDTYIHGSGSMKGVLAKGFTLFHQTGDEMDQAALVTFLAESLMIPSAALQPYIVWESIDDTHAKATITHDGCSASGVFAFDAVGKLLSFTTEDRALISTDGEYQQVPWLVRFDDYEQTNGIKQPTHLQAIWQFSDRDLIYFDSHHVDFEYDQPL</sequence>
<evidence type="ECO:0000256" key="1">
    <source>
        <dbReference type="SAM" id="Phobius"/>
    </source>
</evidence>
<keyword evidence="3" id="KW-1185">Reference proteome</keyword>
<evidence type="ECO:0000313" key="3">
    <source>
        <dbReference type="Proteomes" id="UP000193834"/>
    </source>
</evidence>
<reference evidence="2 3" key="1">
    <citation type="submission" date="2017-04" db="EMBL/GenBank/DDBJ databases">
        <authorList>
            <person name="Afonso C.L."/>
            <person name="Miller P.J."/>
            <person name="Scott M.A."/>
            <person name="Spackman E."/>
            <person name="Goraichik I."/>
            <person name="Dimitrov K.M."/>
            <person name="Suarez D.L."/>
            <person name="Swayne D.E."/>
        </authorList>
    </citation>
    <scope>NUCLEOTIDE SEQUENCE [LARGE SCALE GENOMIC DNA]</scope>
    <source>
        <strain evidence="2 3">11</strain>
    </source>
</reference>
<dbReference type="InterPro" id="IPR046674">
    <property type="entry name" value="DUF6544"/>
</dbReference>
<protein>
    <submittedName>
        <fullName evidence="2">Uncharacterized protein</fullName>
    </submittedName>
</protein>
<proteinExistence type="predicted"/>
<organism evidence="2 3">
    <name type="scientific">Paenibacillus aquistagni</name>
    <dbReference type="NCBI Taxonomy" id="1852522"/>
    <lineage>
        <taxon>Bacteria</taxon>
        <taxon>Bacillati</taxon>
        <taxon>Bacillota</taxon>
        <taxon>Bacilli</taxon>
        <taxon>Bacillales</taxon>
        <taxon>Paenibacillaceae</taxon>
        <taxon>Paenibacillus</taxon>
    </lineage>
</organism>
<gene>
    <name evidence="2" type="ORF">SAMN06295960_3988</name>
</gene>
<feature type="transmembrane region" description="Helical" evidence="1">
    <location>
        <begin position="6"/>
        <end position="23"/>
    </location>
</feature>
<accession>A0A1X7LPF0</accession>
<dbReference type="Pfam" id="PF20181">
    <property type="entry name" value="DUF6544"/>
    <property type="match status" value="1"/>
</dbReference>
<keyword evidence="1" id="KW-1133">Transmembrane helix</keyword>
<dbReference type="STRING" id="1852522.SAMN06295960_3988"/>
<keyword evidence="1" id="KW-0472">Membrane</keyword>